<evidence type="ECO:0000259" key="6">
    <source>
        <dbReference type="PROSITE" id="PS51194"/>
    </source>
</evidence>
<dbReference type="Proteomes" id="UP001596364">
    <property type="component" value="Unassembled WGS sequence"/>
</dbReference>
<dbReference type="SMART" id="SM00490">
    <property type="entry name" value="HELICc"/>
    <property type="match status" value="1"/>
</dbReference>
<keyword evidence="3 7" id="KW-0347">Helicase</keyword>
<sequence>MPSIQSLFSQLDLVLGSQRQHFRRKINALSRKFDAEHAQQLADEMAMSALQVEQRRSQLPQIDYPDLPVSLQRDAIKQAIEKHQVVIIAGETGSGKTTQLPKICLELGRGVKGLIGHTQPRRLAARSVANRIADELGTKLGDKVGFKVRFSDQVSDSSYIKLMTDGILLTEIQQDRFLNQYDTLIIDEAHERSLNIDFILGYLKQLLPKRPDLKLIITSATIDPERFSRHFNDAPMISVSGRTYPVDIRYRPLEDSLDEDNQPLDQTQGIIRAVNELSRLGHGDILVFLSGEREIRDTADALAREKLRNTEIVPLYARLSAAEQQKIFSGHTGRRIVLATNVAETSLTVPGIKYVIDPGTARISRYSTRSKVQRLPIEAISQASANQRAGRCGRVSAGVCIRLYSEQDFLSRPEFTDPEILRTNLASVVLQMLALKFGNISDFPFIQPPDNRQITDAMRLLEEVQAIANDGSGKLTDIGQQIARLPVDPRYARMVVQAAKTDALAEVIVIVAGLSIQDPRERPQDKQQKADEIHKQFEDRDSDFVGLLKIWRAFREQQQALTNNQLKKWCQEHMLNYLRMREWQDIVSQLKKSIAELGFGINREEADFTRIHQAILSGLLSHIGCKDNDRHYLGARGSKFLVFPGSALSKGQAKWVMAAELVETSRLFARMAAKIQPEWLEPLAGHLIKRNYAEPFWSKKQGAVMGYETVTLYGLPIVTRRQINFERVDAILAREIFIREALINGQTKLDLEFLQHNRELVLQVEELEEKTRRRDLLVDEQVLMDFYLQNLPEHIASEASLRKWWQKAAKQSDTRVYFERELLLQRDTDQINRYSYPDSWQQGNVHLPLEYRFDPGSEDDGVSMRVPVALLNQLTPAGFDWLVPGMREELIVSLIKQLPKRLRRNFVPAPDYARACMQDLTPSELPFIDALAAKLAKMSGVKIDPAEWSAPPLHLQMNFKVLDEQGKVIAQGRDLLALQHQLSGRVQQTLRKVAKRSIEQQGLQSWSFDQLPQAFTEQKPGYEVKAFPALVDEGDSVAIKLFDQPQLASDAHKRGLLRLLRLQMPSPLKYLQEKLPNKAKLGLYFNPFGQVAALVDDCIDAAIVALLGEQLEQIRDKAAFNLALDKVRGEINDAVLKLAAQIEPGLTLAHQIKKKMKGNVPLNMINAHGDIQQQLDKLVYPGFVSDMGAGRVSDWFRYLKAIERRLEKLPLDPNRDRMAQLSVQKVHDAIEAARKQVPVGLAIPARIHDARWMLEELRVSLFAQNLGTAHAVSEKRILNYLHS</sequence>
<evidence type="ECO:0000256" key="3">
    <source>
        <dbReference type="ARBA" id="ARBA00022806"/>
    </source>
</evidence>
<dbReference type="GO" id="GO:0016787">
    <property type="term" value="F:hydrolase activity"/>
    <property type="evidence" value="ECO:0007669"/>
    <property type="project" value="UniProtKB-KW"/>
</dbReference>
<dbReference type="InterPro" id="IPR007502">
    <property type="entry name" value="Helicase-assoc_dom"/>
</dbReference>
<dbReference type="Pfam" id="PF04408">
    <property type="entry name" value="WHD_HA2"/>
    <property type="match status" value="1"/>
</dbReference>
<organism evidence="7 8">
    <name type="scientific">Pseudobowmanella zhangzhouensis</name>
    <dbReference type="NCBI Taxonomy" id="1537679"/>
    <lineage>
        <taxon>Bacteria</taxon>
        <taxon>Pseudomonadati</taxon>
        <taxon>Pseudomonadota</taxon>
        <taxon>Gammaproteobacteria</taxon>
        <taxon>Alteromonadales</taxon>
        <taxon>Alteromonadaceae</taxon>
    </lineage>
</organism>
<dbReference type="SMART" id="SM00487">
    <property type="entry name" value="DEXDc"/>
    <property type="match status" value="1"/>
</dbReference>
<dbReference type="SMART" id="SM00382">
    <property type="entry name" value="AAA"/>
    <property type="match status" value="1"/>
</dbReference>
<dbReference type="InterPro" id="IPR001650">
    <property type="entry name" value="Helicase_C-like"/>
</dbReference>
<dbReference type="EMBL" id="JBHSUS010000001">
    <property type="protein sequence ID" value="MFC6440295.1"/>
    <property type="molecule type" value="Genomic_DNA"/>
</dbReference>
<dbReference type="Pfam" id="PF00270">
    <property type="entry name" value="DEAD"/>
    <property type="match status" value="1"/>
</dbReference>
<evidence type="ECO:0000313" key="8">
    <source>
        <dbReference type="Proteomes" id="UP001596364"/>
    </source>
</evidence>
<dbReference type="InterPro" id="IPR024590">
    <property type="entry name" value="HrpA_C"/>
</dbReference>
<dbReference type="NCBIfam" id="NF008348">
    <property type="entry name" value="PRK11131.1"/>
    <property type="match status" value="1"/>
</dbReference>
<keyword evidence="2 7" id="KW-0378">Hydrolase</keyword>
<dbReference type="PANTHER" id="PTHR18934:SF99">
    <property type="entry name" value="ATP-DEPENDENT RNA HELICASE DHX37-RELATED"/>
    <property type="match status" value="1"/>
</dbReference>
<protein>
    <submittedName>
        <fullName evidence="7">ATP-dependent RNA helicase HrpA</fullName>
        <ecNumber evidence="7">3.6.4.13</ecNumber>
    </submittedName>
</protein>
<keyword evidence="1" id="KW-0547">Nucleotide-binding</keyword>
<dbReference type="SMART" id="SM00847">
    <property type="entry name" value="HA2"/>
    <property type="match status" value="1"/>
</dbReference>
<comment type="caution">
    <text evidence="7">The sequence shown here is derived from an EMBL/GenBank/DDBJ whole genome shotgun (WGS) entry which is preliminary data.</text>
</comment>
<feature type="domain" description="Helicase C-terminal" evidence="6">
    <location>
        <begin position="265"/>
        <end position="436"/>
    </location>
</feature>
<dbReference type="InterPro" id="IPR048333">
    <property type="entry name" value="HA2_WH"/>
</dbReference>
<evidence type="ECO:0000256" key="4">
    <source>
        <dbReference type="ARBA" id="ARBA00022840"/>
    </source>
</evidence>
<dbReference type="InterPro" id="IPR003593">
    <property type="entry name" value="AAA+_ATPase"/>
</dbReference>
<evidence type="ECO:0000313" key="7">
    <source>
        <dbReference type="EMBL" id="MFC6440295.1"/>
    </source>
</evidence>
<dbReference type="RefSeq" id="WP_377148626.1">
    <property type="nucleotide sequence ID" value="NZ_JBHSUS010000001.1"/>
</dbReference>
<dbReference type="PROSITE" id="PS51194">
    <property type="entry name" value="HELICASE_CTER"/>
    <property type="match status" value="1"/>
</dbReference>
<dbReference type="CDD" id="cd18791">
    <property type="entry name" value="SF2_C_RHA"/>
    <property type="match status" value="1"/>
</dbReference>
<dbReference type="NCBIfam" id="TIGR01967">
    <property type="entry name" value="DEAH_box_HrpA"/>
    <property type="match status" value="1"/>
</dbReference>
<dbReference type="CDD" id="cd17989">
    <property type="entry name" value="DEXHc_HrpA"/>
    <property type="match status" value="1"/>
</dbReference>
<dbReference type="SUPFAM" id="SSF52540">
    <property type="entry name" value="P-loop containing nucleoside triphosphate hydrolases"/>
    <property type="match status" value="1"/>
</dbReference>
<feature type="domain" description="Helicase ATP-binding" evidence="5">
    <location>
        <begin position="77"/>
        <end position="240"/>
    </location>
</feature>
<dbReference type="GO" id="GO:0003724">
    <property type="term" value="F:RNA helicase activity"/>
    <property type="evidence" value="ECO:0007669"/>
    <property type="project" value="UniProtKB-EC"/>
</dbReference>
<proteinExistence type="predicted"/>
<dbReference type="EC" id="3.6.4.13" evidence="7"/>
<name>A0ABW1XK10_9ALTE</name>
<dbReference type="Pfam" id="PF07717">
    <property type="entry name" value="OB_NTP_bind"/>
    <property type="match status" value="1"/>
</dbReference>
<evidence type="ECO:0000256" key="1">
    <source>
        <dbReference type="ARBA" id="ARBA00022741"/>
    </source>
</evidence>
<dbReference type="InterPro" id="IPR027417">
    <property type="entry name" value="P-loop_NTPase"/>
</dbReference>
<reference evidence="8" key="1">
    <citation type="journal article" date="2019" name="Int. J. Syst. Evol. Microbiol.">
        <title>The Global Catalogue of Microorganisms (GCM) 10K type strain sequencing project: providing services to taxonomists for standard genome sequencing and annotation.</title>
        <authorList>
            <consortium name="The Broad Institute Genomics Platform"/>
            <consortium name="The Broad Institute Genome Sequencing Center for Infectious Disease"/>
            <person name="Wu L."/>
            <person name="Ma J."/>
        </authorList>
    </citation>
    <scope>NUCLEOTIDE SEQUENCE [LARGE SCALE GENOMIC DNA]</scope>
    <source>
        <strain evidence="8">CGMCC 1.16031</strain>
    </source>
</reference>
<dbReference type="Gene3D" id="3.40.50.300">
    <property type="entry name" value="P-loop containing nucleotide triphosphate hydrolases"/>
    <property type="match status" value="2"/>
</dbReference>
<evidence type="ECO:0000256" key="2">
    <source>
        <dbReference type="ARBA" id="ARBA00022801"/>
    </source>
</evidence>
<keyword evidence="4" id="KW-0067">ATP-binding</keyword>
<dbReference type="Pfam" id="PF00271">
    <property type="entry name" value="Helicase_C"/>
    <property type="match status" value="1"/>
</dbReference>
<evidence type="ECO:0000259" key="5">
    <source>
        <dbReference type="PROSITE" id="PS51192"/>
    </source>
</evidence>
<keyword evidence="8" id="KW-1185">Reference proteome</keyword>
<dbReference type="InterPro" id="IPR014001">
    <property type="entry name" value="Helicase_ATP-bd"/>
</dbReference>
<dbReference type="Gene3D" id="1.20.120.1080">
    <property type="match status" value="1"/>
</dbReference>
<accession>A0ABW1XK10</accession>
<dbReference type="Pfam" id="PF21010">
    <property type="entry name" value="HA2_C"/>
    <property type="match status" value="1"/>
</dbReference>
<dbReference type="PROSITE" id="PS51192">
    <property type="entry name" value="HELICASE_ATP_BIND_1"/>
    <property type="match status" value="1"/>
</dbReference>
<dbReference type="PANTHER" id="PTHR18934">
    <property type="entry name" value="ATP-DEPENDENT RNA HELICASE"/>
    <property type="match status" value="1"/>
</dbReference>
<dbReference type="InterPro" id="IPR011709">
    <property type="entry name" value="DEAD-box_helicase_OB_fold"/>
</dbReference>
<dbReference type="Pfam" id="PF11898">
    <property type="entry name" value="DUF3418"/>
    <property type="match status" value="1"/>
</dbReference>
<gene>
    <name evidence="7" type="primary">hrpA</name>
    <name evidence="7" type="ORF">ACFP85_09070</name>
</gene>
<dbReference type="InterPro" id="IPR010222">
    <property type="entry name" value="RNA_helicase_HrpA"/>
</dbReference>
<dbReference type="InterPro" id="IPR011545">
    <property type="entry name" value="DEAD/DEAH_box_helicase_dom"/>
</dbReference>